<evidence type="ECO:0000313" key="2">
    <source>
        <dbReference type="EMBL" id="KAJ1371027.1"/>
    </source>
</evidence>
<keyword evidence="3" id="KW-1185">Reference proteome</keyword>
<organism evidence="2 3">
    <name type="scientific">Parelaphostrongylus tenuis</name>
    <name type="common">Meningeal worm</name>
    <dbReference type="NCBI Taxonomy" id="148309"/>
    <lineage>
        <taxon>Eukaryota</taxon>
        <taxon>Metazoa</taxon>
        <taxon>Ecdysozoa</taxon>
        <taxon>Nematoda</taxon>
        <taxon>Chromadorea</taxon>
        <taxon>Rhabditida</taxon>
        <taxon>Rhabditina</taxon>
        <taxon>Rhabditomorpha</taxon>
        <taxon>Strongyloidea</taxon>
        <taxon>Metastrongylidae</taxon>
        <taxon>Parelaphostrongylus</taxon>
    </lineage>
</organism>
<dbReference type="Proteomes" id="UP001196413">
    <property type="component" value="Unassembled WGS sequence"/>
</dbReference>
<accession>A0AAD5R7P1</accession>
<sequence>MLPRGSARVPDESGDRDDKSFKQGTTADVRKNESAADRECQRHYFSCDLVEMIASCLDEVLLAVLSGYNWANENPPHSVEKKFP</sequence>
<proteinExistence type="predicted"/>
<reference evidence="2" key="1">
    <citation type="submission" date="2021-06" db="EMBL/GenBank/DDBJ databases">
        <title>Parelaphostrongylus tenuis whole genome reference sequence.</title>
        <authorList>
            <person name="Garwood T.J."/>
            <person name="Larsen P.A."/>
            <person name="Fountain-Jones N.M."/>
            <person name="Garbe J.R."/>
            <person name="Macchietto M.G."/>
            <person name="Kania S.A."/>
            <person name="Gerhold R.W."/>
            <person name="Richards J.E."/>
            <person name="Wolf T.M."/>
        </authorList>
    </citation>
    <scope>NUCLEOTIDE SEQUENCE</scope>
    <source>
        <strain evidence="2">MNPRO001-30</strain>
        <tissue evidence="2">Meninges</tissue>
    </source>
</reference>
<gene>
    <name evidence="2" type="ORF">KIN20_032896</name>
</gene>
<feature type="region of interest" description="Disordered" evidence="1">
    <location>
        <begin position="1"/>
        <end position="36"/>
    </location>
</feature>
<dbReference type="AlphaFoldDB" id="A0AAD5R7P1"/>
<evidence type="ECO:0000313" key="3">
    <source>
        <dbReference type="Proteomes" id="UP001196413"/>
    </source>
</evidence>
<dbReference type="EMBL" id="JAHQIW010006891">
    <property type="protein sequence ID" value="KAJ1371027.1"/>
    <property type="molecule type" value="Genomic_DNA"/>
</dbReference>
<name>A0AAD5R7P1_PARTN</name>
<feature type="compositionally biased region" description="Basic and acidic residues" evidence="1">
    <location>
        <begin position="9"/>
        <end position="21"/>
    </location>
</feature>
<protein>
    <submittedName>
        <fullName evidence="2">Uncharacterized protein</fullName>
    </submittedName>
</protein>
<evidence type="ECO:0000256" key="1">
    <source>
        <dbReference type="SAM" id="MobiDB-lite"/>
    </source>
</evidence>
<comment type="caution">
    <text evidence="2">The sequence shown here is derived from an EMBL/GenBank/DDBJ whole genome shotgun (WGS) entry which is preliminary data.</text>
</comment>